<comment type="caution">
    <text evidence="1">The sequence shown here is derived from an EMBL/GenBank/DDBJ whole genome shotgun (WGS) entry which is preliminary data.</text>
</comment>
<evidence type="ECO:0000313" key="1">
    <source>
        <dbReference type="EMBL" id="MFC4987534.1"/>
    </source>
</evidence>
<dbReference type="Proteomes" id="UP001595925">
    <property type="component" value="Unassembled WGS sequence"/>
</dbReference>
<sequence length="66" mass="7839">MNEWVDAGYLPDERFNRITVRWLELDREVPYPSKPDRSPAFIRGLLDSGERRAEVFLTDVREELTD</sequence>
<dbReference type="RefSeq" id="WP_224830454.1">
    <property type="nucleotide sequence ID" value="NZ_JAIVEF010000076.1"/>
</dbReference>
<dbReference type="EMBL" id="JBHSJG010000027">
    <property type="protein sequence ID" value="MFC4987534.1"/>
    <property type="molecule type" value="Genomic_DNA"/>
</dbReference>
<evidence type="ECO:0000313" key="2">
    <source>
        <dbReference type="Proteomes" id="UP001595925"/>
    </source>
</evidence>
<reference evidence="1 2" key="1">
    <citation type="journal article" date="2019" name="Int. J. Syst. Evol. Microbiol.">
        <title>The Global Catalogue of Microorganisms (GCM) 10K type strain sequencing project: providing services to taxonomists for standard genome sequencing and annotation.</title>
        <authorList>
            <consortium name="The Broad Institute Genomics Platform"/>
            <consortium name="The Broad Institute Genome Sequencing Center for Infectious Disease"/>
            <person name="Wu L."/>
            <person name="Ma J."/>
        </authorList>
    </citation>
    <scope>NUCLEOTIDE SEQUENCE [LARGE SCALE GENOMIC DNA]</scope>
    <source>
        <strain evidence="1 2">CGMCC 1.15824</strain>
    </source>
</reference>
<name>A0ABD5QEL8_9EURY</name>
<organism evidence="1 2">
    <name type="scientific">Saliphagus infecundisoli</name>
    <dbReference type="NCBI Taxonomy" id="1849069"/>
    <lineage>
        <taxon>Archaea</taxon>
        <taxon>Methanobacteriati</taxon>
        <taxon>Methanobacteriota</taxon>
        <taxon>Stenosarchaea group</taxon>
        <taxon>Halobacteria</taxon>
        <taxon>Halobacteriales</taxon>
        <taxon>Natrialbaceae</taxon>
        <taxon>Saliphagus</taxon>
    </lineage>
</organism>
<protein>
    <recommendedName>
        <fullName evidence="3">Antitoxin Xre/MbcA/ParS-like toxin-binding domain-containing protein</fullName>
    </recommendedName>
</protein>
<gene>
    <name evidence="1" type="ORF">ACFPFO_07120</name>
</gene>
<accession>A0ABD5QEL8</accession>
<evidence type="ECO:0008006" key="3">
    <source>
        <dbReference type="Google" id="ProtNLM"/>
    </source>
</evidence>
<keyword evidence="2" id="KW-1185">Reference proteome</keyword>
<dbReference type="AlphaFoldDB" id="A0ABD5QEL8"/>
<proteinExistence type="predicted"/>